<proteinExistence type="predicted"/>
<evidence type="ECO:0000256" key="1">
    <source>
        <dbReference type="SAM" id="SignalP"/>
    </source>
</evidence>
<name>A0A182JRM3_9DIPT</name>
<evidence type="ECO:0000313" key="3">
    <source>
        <dbReference type="Proteomes" id="UP000075881"/>
    </source>
</evidence>
<dbReference type="Proteomes" id="UP000075881">
    <property type="component" value="Unassembled WGS sequence"/>
</dbReference>
<accession>A0A182JRM3</accession>
<keyword evidence="3" id="KW-1185">Reference proteome</keyword>
<evidence type="ECO:0000313" key="2">
    <source>
        <dbReference type="EnsemblMetazoa" id="ACHR001155-PA"/>
    </source>
</evidence>
<dbReference type="EnsemblMetazoa" id="ACHR001155-RA">
    <property type="protein sequence ID" value="ACHR001155-PA"/>
    <property type="gene ID" value="ACHR001155"/>
</dbReference>
<reference evidence="3" key="1">
    <citation type="submission" date="2013-03" db="EMBL/GenBank/DDBJ databases">
        <title>The Genome Sequence of Anopheles christyi ACHKN1017.</title>
        <authorList>
            <consortium name="The Broad Institute Genomics Platform"/>
            <person name="Neafsey D.E."/>
            <person name="Besansky N."/>
            <person name="Walker B."/>
            <person name="Young S.K."/>
            <person name="Zeng Q."/>
            <person name="Gargeya S."/>
            <person name="Fitzgerald M."/>
            <person name="Haas B."/>
            <person name="Abouelleil A."/>
            <person name="Allen A.W."/>
            <person name="Alvarado L."/>
            <person name="Arachchi H.M."/>
            <person name="Berlin A.M."/>
            <person name="Chapman S.B."/>
            <person name="Gainer-Dewar J."/>
            <person name="Goldberg J."/>
            <person name="Griggs A."/>
            <person name="Gujja S."/>
            <person name="Hansen M."/>
            <person name="Howarth C."/>
            <person name="Imamovic A."/>
            <person name="Ireland A."/>
            <person name="Larimer J."/>
            <person name="McCowan C."/>
            <person name="Murphy C."/>
            <person name="Pearson M."/>
            <person name="Poon T.W."/>
            <person name="Priest M."/>
            <person name="Roberts A."/>
            <person name="Saif S."/>
            <person name="Shea T."/>
            <person name="Sisk P."/>
            <person name="Sykes S."/>
            <person name="Wortman J."/>
            <person name="Nusbaum C."/>
            <person name="Birren B."/>
        </authorList>
    </citation>
    <scope>NUCLEOTIDE SEQUENCE [LARGE SCALE GENOMIC DNA]</scope>
    <source>
        <strain evidence="3">ACHKN1017</strain>
    </source>
</reference>
<organism evidence="2 3">
    <name type="scientific">Anopheles christyi</name>
    <dbReference type="NCBI Taxonomy" id="43041"/>
    <lineage>
        <taxon>Eukaryota</taxon>
        <taxon>Metazoa</taxon>
        <taxon>Ecdysozoa</taxon>
        <taxon>Arthropoda</taxon>
        <taxon>Hexapoda</taxon>
        <taxon>Insecta</taxon>
        <taxon>Pterygota</taxon>
        <taxon>Neoptera</taxon>
        <taxon>Endopterygota</taxon>
        <taxon>Diptera</taxon>
        <taxon>Nematocera</taxon>
        <taxon>Culicoidea</taxon>
        <taxon>Culicidae</taxon>
        <taxon>Anophelinae</taxon>
        <taxon>Anopheles</taxon>
    </lineage>
</organism>
<dbReference type="VEuPathDB" id="VectorBase:ACHR001155"/>
<feature type="signal peptide" evidence="1">
    <location>
        <begin position="1"/>
        <end position="20"/>
    </location>
</feature>
<reference evidence="2" key="2">
    <citation type="submission" date="2020-05" db="UniProtKB">
        <authorList>
            <consortium name="EnsemblMetazoa"/>
        </authorList>
    </citation>
    <scope>IDENTIFICATION</scope>
    <source>
        <strain evidence="2">ACHKN1017</strain>
    </source>
</reference>
<protein>
    <submittedName>
        <fullName evidence="2">Uncharacterized protein</fullName>
    </submittedName>
</protein>
<feature type="chain" id="PRO_5008124603" evidence="1">
    <location>
        <begin position="21"/>
        <end position="343"/>
    </location>
</feature>
<keyword evidence="1" id="KW-0732">Signal</keyword>
<sequence length="343" mass="38301">MIVRSCAVLLLLGALLIVSGAPHGGHDDDEFRDKKYDEQLKQVSKVGNTYVAALEIYDNPPDQDNTRKEVDNFPSNIYSKYDHLQHKVKSFFDAEPIIDNIRESDKYGNTGDQFYFITKPLVETTAKVNMFINSVIAAPKKLLGGFQKQANDKLNDVGAALVGLYRSIMANRSSKCVLAVISILSLVNHFQCLPLPDQHREDAEAKIQADREILNTVTYVGNNKVYGLLSNEQPLMREAKLEKEDFDSTFLTKLDNVQKKFVDKGNVPALVDQTHPKDYYGNDVKDEAIRRGFVGIVEQLSTVFNAIVEKVPKGAVTNLNKSVLNRLNQIGAVLVGLEDAKKK</sequence>
<dbReference type="AlphaFoldDB" id="A0A182JRM3"/>